<dbReference type="Pfam" id="PF00884">
    <property type="entry name" value="Sulfatase"/>
    <property type="match status" value="1"/>
</dbReference>
<dbReference type="InterPro" id="IPR000917">
    <property type="entry name" value="Sulfatase_N"/>
</dbReference>
<keyword evidence="4" id="KW-0378">Hydrolase</keyword>
<dbReference type="InterPro" id="IPR050738">
    <property type="entry name" value="Sulfatase"/>
</dbReference>
<comment type="similarity">
    <text evidence="1">Belongs to the sulfatase family.</text>
</comment>
<feature type="signal peptide" evidence="2">
    <location>
        <begin position="1"/>
        <end position="30"/>
    </location>
</feature>
<keyword evidence="5" id="KW-1185">Reference proteome</keyword>
<feature type="domain" description="Sulfatase N-terminal" evidence="3">
    <location>
        <begin position="201"/>
        <end position="286"/>
    </location>
</feature>
<dbReference type="GO" id="GO:0004065">
    <property type="term" value="F:arylsulfatase activity"/>
    <property type="evidence" value="ECO:0007669"/>
    <property type="project" value="TreeGrafter"/>
</dbReference>
<dbReference type="AlphaFoldDB" id="A0A848LJA2"/>
<evidence type="ECO:0000313" key="5">
    <source>
        <dbReference type="Proteomes" id="UP000518300"/>
    </source>
</evidence>
<name>A0A848LJA2_9BACT</name>
<reference evidence="4 5" key="1">
    <citation type="submission" date="2020-04" db="EMBL/GenBank/DDBJ databases">
        <title>Draft genome of Pyxidicoccus fallax type strain.</title>
        <authorList>
            <person name="Whitworth D.E."/>
        </authorList>
    </citation>
    <scope>NUCLEOTIDE SEQUENCE [LARGE SCALE GENOMIC DNA]</scope>
    <source>
        <strain evidence="4 5">DSM 14698</strain>
    </source>
</reference>
<dbReference type="PANTHER" id="PTHR42693">
    <property type="entry name" value="ARYLSULFATASE FAMILY MEMBER"/>
    <property type="match status" value="1"/>
</dbReference>
<dbReference type="InterPro" id="IPR017850">
    <property type="entry name" value="Alkaline_phosphatase_core_sf"/>
</dbReference>
<sequence>MAPRRPWLRFCFLLSALAGSSLLLPVTAQAADRPKRVILFQIDNLHYEAPEKLKLPNVLALAAAGTRVEEAYVPIPWHQTTGDYGQAHLTSLPNPVTFAGTLFLRPKQKMIQSSFTGVTAHIANSEAYASLNPGFRVVKLDTKLRDEQVLAQVKEVYGAKNPPVFSRIVLQDANNQGGYPVSIAAPGTPWKNDIYAEGSPFIKEVREADALLGEFVAFLKEKKLWDDTLFILHADGASRVGWHPVMFEDSERIPLIFVGPGVEKGKTIPYAENIDIVPTIAKWMGVRHPNPDGGTGRVLEELAPGVQPPETPRYLKRFNQGVREFLTLSSRMRLESGRHPRYDIALMQVANKHNAKLLFHGIDRIMDWHEAGSLKNLVETNERVLQCLNSLVTQETRPQEKVKTPRELGCW</sequence>
<protein>
    <submittedName>
        <fullName evidence="4">Sulfatase-like hydrolase/transferase</fullName>
    </submittedName>
</protein>
<proteinExistence type="inferred from homology"/>
<comment type="caution">
    <text evidence="4">The sequence shown here is derived from an EMBL/GenBank/DDBJ whole genome shotgun (WGS) entry which is preliminary data.</text>
</comment>
<feature type="chain" id="PRO_5032574966" evidence="2">
    <location>
        <begin position="31"/>
        <end position="411"/>
    </location>
</feature>
<dbReference type="RefSeq" id="WP_169347092.1">
    <property type="nucleotide sequence ID" value="NZ_JABBJJ010000111.1"/>
</dbReference>
<gene>
    <name evidence="4" type="ORF">HG543_23565</name>
</gene>
<dbReference type="EMBL" id="JABBJJ010000111">
    <property type="protein sequence ID" value="NMO17811.1"/>
    <property type="molecule type" value="Genomic_DNA"/>
</dbReference>
<evidence type="ECO:0000256" key="1">
    <source>
        <dbReference type="ARBA" id="ARBA00008779"/>
    </source>
</evidence>
<dbReference type="Gene3D" id="3.40.720.10">
    <property type="entry name" value="Alkaline Phosphatase, subunit A"/>
    <property type="match status" value="1"/>
</dbReference>
<evidence type="ECO:0000256" key="2">
    <source>
        <dbReference type="SAM" id="SignalP"/>
    </source>
</evidence>
<accession>A0A848LJA2</accession>
<evidence type="ECO:0000313" key="4">
    <source>
        <dbReference type="EMBL" id="NMO17811.1"/>
    </source>
</evidence>
<dbReference type="Proteomes" id="UP000518300">
    <property type="component" value="Unassembled WGS sequence"/>
</dbReference>
<dbReference type="GO" id="GO:0016740">
    <property type="term" value="F:transferase activity"/>
    <property type="evidence" value="ECO:0007669"/>
    <property type="project" value="UniProtKB-KW"/>
</dbReference>
<evidence type="ECO:0000259" key="3">
    <source>
        <dbReference type="Pfam" id="PF00884"/>
    </source>
</evidence>
<keyword evidence="2" id="KW-0732">Signal</keyword>
<keyword evidence="4" id="KW-0808">Transferase</keyword>
<dbReference type="SUPFAM" id="SSF53649">
    <property type="entry name" value="Alkaline phosphatase-like"/>
    <property type="match status" value="1"/>
</dbReference>
<dbReference type="PANTHER" id="PTHR42693:SF33">
    <property type="entry name" value="ARYLSULFATASE"/>
    <property type="match status" value="1"/>
</dbReference>
<organism evidence="4 5">
    <name type="scientific">Pyxidicoccus fallax</name>
    <dbReference type="NCBI Taxonomy" id="394095"/>
    <lineage>
        <taxon>Bacteria</taxon>
        <taxon>Pseudomonadati</taxon>
        <taxon>Myxococcota</taxon>
        <taxon>Myxococcia</taxon>
        <taxon>Myxococcales</taxon>
        <taxon>Cystobacterineae</taxon>
        <taxon>Myxococcaceae</taxon>
        <taxon>Pyxidicoccus</taxon>
    </lineage>
</organism>